<dbReference type="AlphaFoldDB" id="A0A0F9PII8"/>
<gene>
    <name evidence="1" type="ORF">LCGC14_0838210</name>
</gene>
<protein>
    <submittedName>
        <fullName evidence="1">Uncharacterized protein</fullName>
    </submittedName>
</protein>
<accession>A0A0F9PII8</accession>
<evidence type="ECO:0000313" key="1">
    <source>
        <dbReference type="EMBL" id="KKN30004.1"/>
    </source>
</evidence>
<organism evidence="1">
    <name type="scientific">marine sediment metagenome</name>
    <dbReference type="NCBI Taxonomy" id="412755"/>
    <lineage>
        <taxon>unclassified sequences</taxon>
        <taxon>metagenomes</taxon>
        <taxon>ecological metagenomes</taxon>
    </lineage>
</organism>
<dbReference type="EMBL" id="LAZR01002441">
    <property type="protein sequence ID" value="KKN30004.1"/>
    <property type="molecule type" value="Genomic_DNA"/>
</dbReference>
<sequence length="81" mass="9705">MPRNYGYGKSRVKHIGKYELIVEFYSFKKAHFYIYLDNNKNIYYSGTDILPDNKQKMLDVYKSLKTVSIIKSFIEKRNLVK</sequence>
<comment type="caution">
    <text evidence="1">The sequence shown here is derived from an EMBL/GenBank/DDBJ whole genome shotgun (WGS) entry which is preliminary data.</text>
</comment>
<name>A0A0F9PII8_9ZZZZ</name>
<reference evidence="1" key="1">
    <citation type="journal article" date="2015" name="Nature">
        <title>Complex archaea that bridge the gap between prokaryotes and eukaryotes.</title>
        <authorList>
            <person name="Spang A."/>
            <person name="Saw J.H."/>
            <person name="Jorgensen S.L."/>
            <person name="Zaremba-Niedzwiedzka K."/>
            <person name="Martijn J."/>
            <person name="Lind A.E."/>
            <person name="van Eijk R."/>
            <person name="Schleper C."/>
            <person name="Guy L."/>
            <person name="Ettema T.J."/>
        </authorList>
    </citation>
    <scope>NUCLEOTIDE SEQUENCE</scope>
</reference>
<proteinExistence type="predicted"/>